<name>A0A5N6WIT8_9EURO</name>
<reference evidence="3" key="1">
    <citation type="submission" date="2019-04" db="EMBL/GenBank/DDBJ databases">
        <title>Friends and foes A comparative genomics studyof 23 Aspergillus species from section Flavi.</title>
        <authorList>
            <consortium name="DOE Joint Genome Institute"/>
            <person name="Kjaerbolling I."/>
            <person name="Vesth T."/>
            <person name="Frisvad J.C."/>
            <person name="Nybo J.L."/>
            <person name="Theobald S."/>
            <person name="Kildgaard S."/>
            <person name="Isbrandt T."/>
            <person name="Kuo A."/>
            <person name="Sato A."/>
            <person name="Lyhne E.K."/>
            <person name="Kogle M.E."/>
            <person name="Wiebenga A."/>
            <person name="Kun R.S."/>
            <person name="Lubbers R.J."/>
            <person name="Makela M.R."/>
            <person name="Barry K."/>
            <person name="Chovatia M."/>
            <person name="Clum A."/>
            <person name="Daum C."/>
            <person name="Haridas S."/>
            <person name="He G."/>
            <person name="LaButti K."/>
            <person name="Lipzen A."/>
            <person name="Mondo S."/>
            <person name="Riley R."/>
            <person name="Salamov A."/>
            <person name="Simmons B.A."/>
            <person name="Magnuson J.K."/>
            <person name="Henrissat B."/>
            <person name="Mortensen U.H."/>
            <person name="Larsen T.O."/>
            <person name="Devries R.P."/>
            <person name="Grigoriev I.V."/>
            <person name="Machida M."/>
            <person name="Baker S.E."/>
            <person name="Andersen M.R."/>
        </authorList>
    </citation>
    <scope>NUCLEOTIDE SEQUENCE [LARGE SCALE GENOMIC DNA]</scope>
    <source>
        <strain evidence="3">CBS 130017</strain>
    </source>
</reference>
<protein>
    <submittedName>
        <fullName evidence="2">Uncharacterized protein</fullName>
    </submittedName>
</protein>
<accession>A0A5N6WIT8</accession>
<evidence type="ECO:0000313" key="2">
    <source>
        <dbReference type="EMBL" id="KAE8320777.1"/>
    </source>
</evidence>
<dbReference type="AlphaFoldDB" id="A0A5N6WIT8"/>
<organism evidence="2 3">
    <name type="scientific">Aspergillus sergii</name>
    <dbReference type="NCBI Taxonomy" id="1034303"/>
    <lineage>
        <taxon>Eukaryota</taxon>
        <taxon>Fungi</taxon>
        <taxon>Dikarya</taxon>
        <taxon>Ascomycota</taxon>
        <taxon>Pezizomycotina</taxon>
        <taxon>Eurotiomycetes</taxon>
        <taxon>Eurotiomycetidae</taxon>
        <taxon>Eurotiales</taxon>
        <taxon>Aspergillaceae</taxon>
        <taxon>Aspergillus</taxon>
        <taxon>Aspergillus subgen. Circumdati</taxon>
    </lineage>
</organism>
<dbReference type="Proteomes" id="UP000325945">
    <property type="component" value="Unassembled WGS sequence"/>
</dbReference>
<evidence type="ECO:0000256" key="1">
    <source>
        <dbReference type="SAM" id="MobiDB-lite"/>
    </source>
</evidence>
<evidence type="ECO:0000313" key="3">
    <source>
        <dbReference type="Proteomes" id="UP000325945"/>
    </source>
</evidence>
<gene>
    <name evidence="2" type="ORF">BDV39DRAFT_187221</name>
</gene>
<feature type="region of interest" description="Disordered" evidence="1">
    <location>
        <begin position="64"/>
        <end position="84"/>
    </location>
</feature>
<feature type="compositionally biased region" description="Polar residues" evidence="1">
    <location>
        <begin position="66"/>
        <end position="77"/>
    </location>
</feature>
<dbReference type="EMBL" id="ML741898">
    <property type="protein sequence ID" value="KAE8320777.1"/>
    <property type="molecule type" value="Genomic_DNA"/>
</dbReference>
<sequence length="84" mass="10080">MYGKPTLPNRRPRRCQRGTRTGLESYCRTRISSRQSHICPLTQANYPVRHFHRQRIQRAQQPLRIQESNKFNINRSRSLPRIAH</sequence>
<proteinExistence type="predicted"/>
<keyword evidence="3" id="KW-1185">Reference proteome</keyword>